<dbReference type="PANTHER" id="PTHR28360">
    <property type="entry name" value="DYNACTIN SUBUNIT 3"/>
    <property type="match status" value="1"/>
</dbReference>
<organism evidence="2 3">
    <name type="scientific">Chironomus riparius</name>
    <dbReference type="NCBI Taxonomy" id="315576"/>
    <lineage>
        <taxon>Eukaryota</taxon>
        <taxon>Metazoa</taxon>
        <taxon>Ecdysozoa</taxon>
        <taxon>Arthropoda</taxon>
        <taxon>Hexapoda</taxon>
        <taxon>Insecta</taxon>
        <taxon>Pterygota</taxon>
        <taxon>Neoptera</taxon>
        <taxon>Endopterygota</taxon>
        <taxon>Diptera</taxon>
        <taxon>Nematocera</taxon>
        <taxon>Chironomoidea</taxon>
        <taxon>Chironomidae</taxon>
        <taxon>Chironominae</taxon>
        <taxon>Chironomus</taxon>
    </lineage>
</organism>
<evidence type="ECO:0000256" key="1">
    <source>
        <dbReference type="SAM" id="Coils"/>
    </source>
</evidence>
<dbReference type="OrthoDB" id="16729at2759"/>
<protein>
    <submittedName>
        <fullName evidence="2">Uncharacterized protein</fullName>
    </submittedName>
</protein>
<keyword evidence="1" id="KW-0175">Coiled coil</keyword>
<dbReference type="AlphaFoldDB" id="A0A9N9WU49"/>
<dbReference type="GO" id="GO:0061640">
    <property type="term" value="P:cytoskeleton-dependent cytokinesis"/>
    <property type="evidence" value="ECO:0007669"/>
    <property type="project" value="InterPro"/>
</dbReference>
<reference evidence="2" key="1">
    <citation type="submission" date="2022-01" db="EMBL/GenBank/DDBJ databases">
        <authorList>
            <person name="King R."/>
        </authorList>
    </citation>
    <scope>NUCLEOTIDE SEQUENCE</scope>
</reference>
<dbReference type="Proteomes" id="UP001153620">
    <property type="component" value="Chromosome 3"/>
</dbReference>
<evidence type="ECO:0000313" key="2">
    <source>
        <dbReference type="EMBL" id="CAG9809306.1"/>
    </source>
</evidence>
<dbReference type="EMBL" id="OU895879">
    <property type="protein sequence ID" value="CAG9809306.1"/>
    <property type="molecule type" value="Genomic_DNA"/>
</dbReference>
<proteinExistence type="predicted"/>
<name>A0A9N9WU49_9DIPT</name>
<accession>A0A9N9WU49</accession>
<reference evidence="2" key="2">
    <citation type="submission" date="2022-10" db="EMBL/GenBank/DDBJ databases">
        <authorList>
            <consortium name="ENA_rothamsted_submissions"/>
            <consortium name="culmorum"/>
            <person name="King R."/>
        </authorList>
    </citation>
    <scope>NUCLEOTIDE SEQUENCE</scope>
</reference>
<keyword evidence="3" id="KW-1185">Reference proteome</keyword>
<sequence length="188" mass="21397">MEALDLLEKRIDALTNVLGIDSNNEENRFTENLTDSIVSANTLITSATSGREKVGEMMKRTKELETLLDPDYLNDQQSIKMKEAYINTVANDLASNFEMLQKIKSFETTLGAEYFSNIPDVSPKVRDMNEALSTSQQQNELIEESLTLSMQRYSEIQSNLRDSLQQLNSRLDKFEDKVESIKKKAISE</sequence>
<dbReference type="InterPro" id="IPR009991">
    <property type="entry name" value="DCTN3"/>
</dbReference>
<evidence type="ECO:0000313" key="3">
    <source>
        <dbReference type="Proteomes" id="UP001153620"/>
    </source>
</evidence>
<dbReference type="Pfam" id="PF07426">
    <property type="entry name" value="Dynactin_p22"/>
    <property type="match status" value="1"/>
</dbReference>
<gene>
    <name evidence="2" type="ORF">CHIRRI_LOCUS12133</name>
</gene>
<feature type="coiled-coil region" evidence="1">
    <location>
        <begin position="150"/>
        <end position="184"/>
    </location>
</feature>
<dbReference type="GO" id="GO:0005869">
    <property type="term" value="C:dynactin complex"/>
    <property type="evidence" value="ECO:0007669"/>
    <property type="project" value="InterPro"/>
</dbReference>
<dbReference type="PANTHER" id="PTHR28360:SF1">
    <property type="entry name" value="DYNACTIN SUBUNIT 3"/>
    <property type="match status" value="1"/>
</dbReference>